<sequence length="85" mass="9761">MNPMSSLSKNLLSRGKPYSDPGQPTEGFHHLVLQPENVLKKFGHRILTQCLCRENVQHHPRSAPRYLFCINSLSTILYPYSSYNC</sequence>
<evidence type="ECO:0000256" key="1">
    <source>
        <dbReference type="SAM" id="MobiDB-lite"/>
    </source>
</evidence>
<dbReference type="EMBL" id="JASPKZ010004897">
    <property type="protein sequence ID" value="KAJ9589770.1"/>
    <property type="molecule type" value="Genomic_DNA"/>
</dbReference>
<keyword evidence="3" id="KW-1185">Reference proteome</keyword>
<dbReference type="AlphaFoldDB" id="A0AAD8A0B1"/>
<dbReference type="Proteomes" id="UP001233999">
    <property type="component" value="Unassembled WGS sequence"/>
</dbReference>
<reference evidence="2" key="2">
    <citation type="submission" date="2023-05" db="EMBL/GenBank/DDBJ databases">
        <authorList>
            <person name="Fouks B."/>
        </authorList>
    </citation>
    <scope>NUCLEOTIDE SEQUENCE</scope>
    <source>
        <strain evidence="2">Stay&amp;Tobe</strain>
        <tissue evidence="2">Testes</tissue>
    </source>
</reference>
<reference evidence="2" key="1">
    <citation type="journal article" date="2023" name="IScience">
        <title>Live-bearing cockroach genome reveals convergent evolutionary mechanisms linked to viviparity in insects and beyond.</title>
        <authorList>
            <person name="Fouks B."/>
            <person name="Harrison M.C."/>
            <person name="Mikhailova A.A."/>
            <person name="Marchal E."/>
            <person name="English S."/>
            <person name="Carruthers M."/>
            <person name="Jennings E.C."/>
            <person name="Chiamaka E.L."/>
            <person name="Frigard R.A."/>
            <person name="Pippel M."/>
            <person name="Attardo G.M."/>
            <person name="Benoit J.B."/>
            <person name="Bornberg-Bauer E."/>
            <person name="Tobe S.S."/>
        </authorList>
    </citation>
    <scope>NUCLEOTIDE SEQUENCE</scope>
    <source>
        <strain evidence="2">Stay&amp;Tobe</strain>
    </source>
</reference>
<organism evidence="2 3">
    <name type="scientific">Diploptera punctata</name>
    <name type="common">Pacific beetle cockroach</name>
    <dbReference type="NCBI Taxonomy" id="6984"/>
    <lineage>
        <taxon>Eukaryota</taxon>
        <taxon>Metazoa</taxon>
        <taxon>Ecdysozoa</taxon>
        <taxon>Arthropoda</taxon>
        <taxon>Hexapoda</taxon>
        <taxon>Insecta</taxon>
        <taxon>Pterygota</taxon>
        <taxon>Neoptera</taxon>
        <taxon>Polyneoptera</taxon>
        <taxon>Dictyoptera</taxon>
        <taxon>Blattodea</taxon>
        <taxon>Blaberoidea</taxon>
        <taxon>Blaberidae</taxon>
        <taxon>Diplopterinae</taxon>
        <taxon>Diploptera</taxon>
    </lineage>
</organism>
<comment type="caution">
    <text evidence="2">The sequence shown here is derived from an EMBL/GenBank/DDBJ whole genome shotgun (WGS) entry which is preliminary data.</text>
</comment>
<evidence type="ECO:0000313" key="3">
    <source>
        <dbReference type="Proteomes" id="UP001233999"/>
    </source>
</evidence>
<gene>
    <name evidence="2" type="ORF">L9F63_027972</name>
</gene>
<feature type="non-terminal residue" evidence="2">
    <location>
        <position position="85"/>
    </location>
</feature>
<proteinExistence type="predicted"/>
<feature type="region of interest" description="Disordered" evidence="1">
    <location>
        <begin position="1"/>
        <end position="27"/>
    </location>
</feature>
<accession>A0AAD8A0B1</accession>
<protein>
    <submittedName>
        <fullName evidence="2">Uncharacterized protein</fullName>
    </submittedName>
</protein>
<name>A0AAD8A0B1_DIPPU</name>
<feature type="compositionally biased region" description="Polar residues" evidence="1">
    <location>
        <begin position="1"/>
        <end position="11"/>
    </location>
</feature>
<feature type="non-terminal residue" evidence="2">
    <location>
        <position position="1"/>
    </location>
</feature>
<evidence type="ECO:0000313" key="2">
    <source>
        <dbReference type="EMBL" id="KAJ9589770.1"/>
    </source>
</evidence>